<organism evidence="2 3">
    <name type="scientific">Streptomyces tirandamycinicus</name>
    <dbReference type="NCBI Taxonomy" id="2174846"/>
    <lineage>
        <taxon>Bacteria</taxon>
        <taxon>Bacillati</taxon>
        <taxon>Actinomycetota</taxon>
        <taxon>Actinomycetes</taxon>
        <taxon>Kitasatosporales</taxon>
        <taxon>Streptomycetaceae</taxon>
        <taxon>Streptomyces</taxon>
    </lineage>
</organism>
<dbReference type="Proteomes" id="UP000244900">
    <property type="component" value="Chromosome"/>
</dbReference>
<name>A0A2S1SNZ1_9ACTN</name>
<reference evidence="2 3" key="1">
    <citation type="submission" date="2018-05" db="EMBL/GenBank/DDBJ databases">
        <title>Complete genome sequence of sponge-derived Streptomyces sp. HNM0039.</title>
        <authorList>
            <person name="Huang X."/>
            <person name="Zhou S."/>
        </authorList>
    </citation>
    <scope>NUCLEOTIDE SEQUENCE [LARGE SCALE GENOMIC DNA]</scope>
    <source>
        <strain evidence="2 3">HNM0039</strain>
    </source>
</reference>
<proteinExistence type="predicted"/>
<gene>
    <name evidence="2" type="ORF">DDW44_04140</name>
</gene>
<dbReference type="AlphaFoldDB" id="A0A2S1SNZ1"/>
<evidence type="ECO:0000313" key="2">
    <source>
        <dbReference type="EMBL" id="AWI28067.1"/>
    </source>
</evidence>
<feature type="compositionally biased region" description="Basic residues" evidence="1">
    <location>
        <begin position="20"/>
        <end position="32"/>
    </location>
</feature>
<keyword evidence="3" id="KW-1185">Reference proteome</keyword>
<dbReference type="RefSeq" id="WP_108905555.1">
    <property type="nucleotide sequence ID" value="NZ_CP029188.1"/>
</dbReference>
<sequence length="70" mass="7374">MTGGSPSPLGNDPATAVVSKKQKQKQKQKQKRVPCGTTAASPEGHLLLARERGGPQVVLGDERIGARTVR</sequence>
<dbReference type="EMBL" id="CP029188">
    <property type="protein sequence ID" value="AWI28067.1"/>
    <property type="molecule type" value="Genomic_DNA"/>
</dbReference>
<protein>
    <submittedName>
        <fullName evidence="2">Uncharacterized protein</fullName>
    </submittedName>
</protein>
<evidence type="ECO:0000256" key="1">
    <source>
        <dbReference type="SAM" id="MobiDB-lite"/>
    </source>
</evidence>
<evidence type="ECO:0000313" key="3">
    <source>
        <dbReference type="Proteomes" id="UP000244900"/>
    </source>
</evidence>
<accession>A0A2S1SNZ1</accession>
<feature type="region of interest" description="Disordered" evidence="1">
    <location>
        <begin position="1"/>
        <end position="45"/>
    </location>
</feature>
<dbReference type="KEGG" id="stir:DDW44_04140"/>